<dbReference type="EMBL" id="KZ678137">
    <property type="protein sequence ID" value="PSN65589.1"/>
    <property type="molecule type" value="Genomic_DNA"/>
</dbReference>
<dbReference type="Proteomes" id="UP000240883">
    <property type="component" value="Unassembled WGS sequence"/>
</dbReference>
<proteinExistence type="predicted"/>
<sequence length="68" mass="7136">MRFTFILASLAATAIAAPKPSPEMSESEAISIAQACSNPDSYNTCRTNCSPLAPAYACVINCLIAYCS</sequence>
<protein>
    <submittedName>
        <fullName evidence="2">Uncharacterized protein</fullName>
    </submittedName>
</protein>
<feature type="chain" id="PRO_5015562503" evidence="1">
    <location>
        <begin position="17"/>
        <end position="68"/>
    </location>
</feature>
<feature type="signal peptide" evidence="1">
    <location>
        <begin position="1"/>
        <end position="16"/>
    </location>
</feature>
<evidence type="ECO:0000313" key="3">
    <source>
        <dbReference type="Proteomes" id="UP000240883"/>
    </source>
</evidence>
<keyword evidence="3" id="KW-1185">Reference proteome</keyword>
<name>A0A2T2NJQ9_CORCC</name>
<evidence type="ECO:0000256" key="1">
    <source>
        <dbReference type="SAM" id="SignalP"/>
    </source>
</evidence>
<organism evidence="2 3">
    <name type="scientific">Corynespora cassiicola Philippines</name>
    <dbReference type="NCBI Taxonomy" id="1448308"/>
    <lineage>
        <taxon>Eukaryota</taxon>
        <taxon>Fungi</taxon>
        <taxon>Dikarya</taxon>
        <taxon>Ascomycota</taxon>
        <taxon>Pezizomycotina</taxon>
        <taxon>Dothideomycetes</taxon>
        <taxon>Pleosporomycetidae</taxon>
        <taxon>Pleosporales</taxon>
        <taxon>Corynesporascaceae</taxon>
        <taxon>Corynespora</taxon>
    </lineage>
</organism>
<accession>A0A2T2NJQ9</accession>
<keyword evidence="1" id="KW-0732">Signal</keyword>
<dbReference type="AlphaFoldDB" id="A0A2T2NJQ9"/>
<evidence type="ECO:0000313" key="2">
    <source>
        <dbReference type="EMBL" id="PSN65589.1"/>
    </source>
</evidence>
<gene>
    <name evidence="2" type="ORF">BS50DRAFT_636338</name>
</gene>
<reference evidence="2 3" key="1">
    <citation type="journal article" date="2018" name="Front. Microbiol.">
        <title>Genome-Wide Analysis of Corynespora cassiicola Leaf Fall Disease Putative Effectors.</title>
        <authorList>
            <person name="Lopez D."/>
            <person name="Ribeiro S."/>
            <person name="Label P."/>
            <person name="Fumanal B."/>
            <person name="Venisse J.S."/>
            <person name="Kohler A."/>
            <person name="de Oliveira R.R."/>
            <person name="Labutti K."/>
            <person name="Lipzen A."/>
            <person name="Lail K."/>
            <person name="Bauer D."/>
            <person name="Ohm R.A."/>
            <person name="Barry K.W."/>
            <person name="Spatafora J."/>
            <person name="Grigoriev I.V."/>
            <person name="Martin F.M."/>
            <person name="Pujade-Renaud V."/>
        </authorList>
    </citation>
    <scope>NUCLEOTIDE SEQUENCE [LARGE SCALE GENOMIC DNA]</scope>
    <source>
        <strain evidence="2 3">Philippines</strain>
    </source>
</reference>
<dbReference type="OrthoDB" id="3789708at2759"/>